<dbReference type="Proteomes" id="UP001060215">
    <property type="component" value="Chromosome 7"/>
</dbReference>
<organism evidence="1 2">
    <name type="scientific">Camellia lanceoleosa</name>
    <dbReference type="NCBI Taxonomy" id="1840588"/>
    <lineage>
        <taxon>Eukaryota</taxon>
        <taxon>Viridiplantae</taxon>
        <taxon>Streptophyta</taxon>
        <taxon>Embryophyta</taxon>
        <taxon>Tracheophyta</taxon>
        <taxon>Spermatophyta</taxon>
        <taxon>Magnoliopsida</taxon>
        <taxon>eudicotyledons</taxon>
        <taxon>Gunneridae</taxon>
        <taxon>Pentapetalae</taxon>
        <taxon>asterids</taxon>
        <taxon>Ericales</taxon>
        <taxon>Theaceae</taxon>
        <taxon>Camellia</taxon>
    </lineage>
</organism>
<keyword evidence="2" id="KW-1185">Reference proteome</keyword>
<dbReference type="EMBL" id="CM045764">
    <property type="protein sequence ID" value="KAI8005535.1"/>
    <property type="molecule type" value="Genomic_DNA"/>
</dbReference>
<evidence type="ECO:0000313" key="1">
    <source>
        <dbReference type="EMBL" id="KAI8005535.1"/>
    </source>
</evidence>
<protein>
    <submittedName>
        <fullName evidence="1">Proline-rich receptor-like protein kinase PERK13</fullName>
    </submittedName>
</protein>
<accession>A0ACC0GYX8</accession>
<sequence>MRGGGEEEVIIVVAVDASKEMTDYALEWAFRNVIKSPSIDFLILLLAILPLSNPLPPSSNHQTNNYHSTLYQFISGLLNKKEKKTKNHEQGGSSDEDCNNLAGSNSVVVVATDDNNDDDDDDDDVPNTHNHTKRINKVCVQMMQQQLLSLPNPMLHQVRAEVKVVADAQMGSVAMVAQELGAMWVILDRRLKKEADCCVKRLTCNVILIDHAIPNILRSANNIAQTQSTQIPLFLSSSMHKDQFEKSSPITKFEPPNTSPHLNSHFLDHDAKQTDQAAYRSSIPLYSSKSEPLSRVSKFDIESHPKSLSIHKDHFKKSSSVTKFEPPKTSPHLNSHFWGYQAEQTDEAAYSYSIPLYSSKSQPLSKVSKFGIESPPNSSSIHKDQFKKSSPVTKFKPPKPHLKSHFSDHKAEQTDEAAYSSSVPLYSSKSQPLSKVSDFEIAASAIDKKTRSYSSVLKTRSDVHKSNNRVKEMESSSASFPPPRSSDSPNSSQKLKNPNHLGQPSKRRESTSGKANDAVPSHPRIDRVSSVRRAISLSIKQPPTPPPLCSICKHNAPIFGKAPRRFSYEEMERATNGFSADYFLAEGGYGPVYRGVLPDGLVVAVKQHKMLSAQGASEFCSEVEVLSCAQHKNLVMLVGYCIETEWLLVYEFACNGSLDKHLYGGKETNEVMAWHSRMKVAVGAARGLRYLHEDCRVGCIVHRDFRPNNVLLTHDFEPMVGDFGLARWQVDGQSAEETRVIGAFGYLAPEYTEMGMITEKADVYAFGVVLLELLTGIEATKFSRKHLQEQGSSLPEKKIYNEIIDARLENNYVEKEAECMFQTAILCISPHPERRPRISEVLKILEGDMPTYTASHRRQSRAVYPKQRSDGYDTDELWYQMLDDNLSQLTRSIRGMNLSPSRKNSADRNTNNGQKRKSKPTTPLDRFKMVNGGWDSNQTELIVNQEYQEHLKGSLSKFIENIVVNCKVNEKGEIYLV</sequence>
<proteinExistence type="predicted"/>
<comment type="caution">
    <text evidence="1">The sequence shown here is derived from an EMBL/GenBank/DDBJ whole genome shotgun (WGS) entry which is preliminary data.</text>
</comment>
<gene>
    <name evidence="1" type="ORF">LOK49_LG07G01770</name>
</gene>
<name>A0ACC0GYX8_9ERIC</name>
<reference evidence="1 2" key="1">
    <citation type="journal article" date="2022" name="Plant J.">
        <title>Chromosome-level genome of Camellia lanceoleosa provides a valuable resource for understanding genome evolution and self-incompatibility.</title>
        <authorList>
            <person name="Gong W."/>
            <person name="Xiao S."/>
            <person name="Wang L."/>
            <person name="Liao Z."/>
            <person name="Chang Y."/>
            <person name="Mo W."/>
            <person name="Hu G."/>
            <person name="Li W."/>
            <person name="Zhao G."/>
            <person name="Zhu H."/>
            <person name="Hu X."/>
            <person name="Ji K."/>
            <person name="Xiang X."/>
            <person name="Song Q."/>
            <person name="Yuan D."/>
            <person name="Jin S."/>
            <person name="Zhang L."/>
        </authorList>
    </citation>
    <scope>NUCLEOTIDE SEQUENCE [LARGE SCALE GENOMIC DNA]</scope>
    <source>
        <strain evidence="1">SQ_2022a</strain>
    </source>
</reference>
<evidence type="ECO:0000313" key="2">
    <source>
        <dbReference type="Proteomes" id="UP001060215"/>
    </source>
</evidence>